<dbReference type="GO" id="GO:0043041">
    <property type="term" value="P:amino acid activation for nonribosomal peptide biosynthetic process"/>
    <property type="evidence" value="ECO:0007669"/>
    <property type="project" value="TreeGrafter"/>
</dbReference>
<reference evidence="2 3" key="1">
    <citation type="submission" date="2017-06" db="EMBL/GenBank/DDBJ databases">
        <authorList>
            <person name="Kim H.J."/>
            <person name="Triplett B.A."/>
        </authorList>
    </citation>
    <scope>NUCLEOTIDE SEQUENCE [LARGE SCALE GENOMIC DNA]</scope>
    <source>
        <strain evidence="2 3">CGMCC 4.5593</strain>
    </source>
</reference>
<sequence length="435" mass="47029">MPGSPDLPGPAPDSILDPALSAPQLGILAAETWAPDPATYTVVSPVEVSGVPTWEELPEAARATITRHEVFAWQPAVSPAGDIIVTVEDSDVLATENVDLRAADPEHAGTTIQKRLRRERHRYVQVLERAARPHTTIIFFRRGQDSGVCALVTHHLFVDEHAVDLLWNEIFRRAAGQPVPTGHDPRYRCWAQTTISEPARAAGRQATLEAATALRDATLTSTGTSTVRRAEPTALLRFAIPPEVTDGCARQARIARVPVAAVYGAAFGDVLRDHFGSPAVTVAVPVSRRADLADHDVVGCYVNTVWVPARPAAGTVETIRRWQHDLEFAAARSHADIAQLRPLLGGEPHAMLSFESRAGHRATGSVRWRQLPPPDSPAKAGLACFLAPGTRQTPGDGRLLWRDGVLDDAAAGCMTRSFLETLARYAGLATDQEHR</sequence>
<dbReference type="Gene3D" id="3.30.559.30">
    <property type="entry name" value="Nonribosomal peptide synthetase, condensation domain"/>
    <property type="match status" value="1"/>
</dbReference>
<dbReference type="InterPro" id="IPR001242">
    <property type="entry name" value="Condensation_dom"/>
</dbReference>
<gene>
    <name evidence="2" type="ORF">SAMN05421812_12842</name>
</gene>
<accession>A0A239PFK9</accession>
<feature type="domain" description="Condensation" evidence="1">
    <location>
        <begin position="19"/>
        <end position="341"/>
    </location>
</feature>
<dbReference type="GO" id="GO:0031177">
    <property type="term" value="F:phosphopantetheine binding"/>
    <property type="evidence" value="ECO:0007669"/>
    <property type="project" value="TreeGrafter"/>
</dbReference>
<organism evidence="2 3">
    <name type="scientific">Asanoa hainanensis</name>
    <dbReference type="NCBI Taxonomy" id="560556"/>
    <lineage>
        <taxon>Bacteria</taxon>
        <taxon>Bacillati</taxon>
        <taxon>Actinomycetota</taxon>
        <taxon>Actinomycetes</taxon>
        <taxon>Micromonosporales</taxon>
        <taxon>Micromonosporaceae</taxon>
        <taxon>Asanoa</taxon>
    </lineage>
</organism>
<dbReference type="EMBL" id="FZPH01000028">
    <property type="protein sequence ID" value="SNT65896.1"/>
    <property type="molecule type" value="Genomic_DNA"/>
</dbReference>
<dbReference type="GO" id="GO:0003824">
    <property type="term" value="F:catalytic activity"/>
    <property type="evidence" value="ECO:0007669"/>
    <property type="project" value="InterPro"/>
</dbReference>
<evidence type="ECO:0000313" key="2">
    <source>
        <dbReference type="EMBL" id="SNT65896.1"/>
    </source>
</evidence>
<dbReference type="GO" id="GO:0005737">
    <property type="term" value="C:cytoplasm"/>
    <property type="evidence" value="ECO:0007669"/>
    <property type="project" value="TreeGrafter"/>
</dbReference>
<evidence type="ECO:0000313" key="3">
    <source>
        <dbReference type="Proteomes" id="UP000198362"/>
    </source>
</evidence>
<dbReference type="Pfam" id="PF00668">
    <property type="entry name" value="Condensation"/>
    <property type="match status" value="1"/>
</dbReference>
<evidence type="ECO:0000259" key="1">
    <source>
        <dbReference type="Pfam" id="PF00668"/>
    </source>
</evidence>
<dbReference type="PANTHER" id="PTHR45527">
    <property type="entry name" value="NONRIBOSOMAL PEPTIDE SYNTHETASE"/>
    <property type="match status" value="1"/>
</dbReference>
<dbReference type="GO" id="GO:0008610">
    <property type="term" value="P:lipid biosynthetic process"/>
    <property type="evidence" value="ECO:0007669"/>
    <property type="project" value="UniProtKB-ARBA"/>
</dbReference>
<dbReference type="InterPro" id="IPR023213">
    <property type="entry name" value="CAT-like_dom_sf"/>
</dbReference>
<keyword evidence="3" id="KW-1185">Reference proteome</keyword>
<protein>
    <submittedName>
        <fullName evidence="2">Condensation domain-containing protein</fullName>
    </submittedName>
</protein>
<dbReference type="AlphaFoldDB" id="A0A239PFK9"/>
<dbReference type="Proteomes" id="UP000198362">
    <property type="component" value="Unassembled WGS sequence"/>
</dbReference>
<dbReference type="PANTHER" id="PTHR45527:SF1">
    <property type="entry name" value="FATTY ACID SYNTHASE"/>
    <property type="match status" value="1"/>
</dbReference>
<proteinExistence type="predicted"/>
<dbReference type="SUPFAM" id="SSF52777">
    <property type="entry name" value="CoA-dependent acyltransferases"/>
    <property type="match status" value="2"/>
</dbReference>
<name>A0A239PFK9_9ACTN</name>
<dbReference type="Gene3D" id="3.30.559.10">
    <property type="entry name" value="Chloramphenicol acetyltransferase-like domain"/>
    <property type="match status" value="1"/>
</dbReference>
<dbReference type="GO" id="GO:0044550">
    <property type="term" value="P:secondary metabolite biosynthetic process"/>
    <property type="evidence" value="ECO:0007669"/>
    <property type="project" value="TreeGrafter"/>
</dbReference>